<dbReference type="OrthoDB" id="7554902at2759"/>
<name>A0A5N4B2L2_PHOPY</name>
<sequence length="366" mass="41945">MTICLDYYLQGEMFSLVEFAEESGGGLAIIRTEWFTPRKQEAFWPPTKQSKTFEKVLLNEDQVIDNKWKLCFVRRTLFESDDYERVKRKLPRAEYTSDLQSSEAEVGSQGDADQDKFQKRKRAPSRRLLSSSSDEEQTSKFPRPPTLNLNKQIVRHVPSPRQLEICEPVPDLSSEQSIASTSQSSHNDNNTTLASCLSLQKKLVNDIIFIKEQNKLIIELLRQQKLTQEKIQFENALPANFPVKLPVNAEQEIQLLEQYLTIQDNYDLLRCHLSTFGGKNINDTTSNILKRVINDSVACSYNYLGTRSNKKPFSQLSLKKVVVDAVKAKQPQAVECDIEQVIKGWLKHAPQRCKLKKSKDTVESNT</sequence>
<dbReference type="Pfam" id="PF16064">
    <property type="entry name" value="DUF4806"/>
    <property type="match status" value="1"/>
</dbReference>
<evidence type="ECO:0000313" key="4">
    <source>
        <dbReference type="Proteomes" id="UP000327044"/>
    </source>
</evidence>
<evidence type="ECO:0000256" key="1">
    <source>
        <dbReference type="SAM" id="MobiDB-lite"/>
    </source>
</evidence>
<dbReference type="InParanoid" id="A0A5N4B2L2"/>
<dbReference type="Proteomes" id="UP000327044">
    <property type="component" value="Unassembled WGS sequence"/>
</dbReference>
<dbReference type="InterPro" id="IPR032071">
    <property type="entry name" value="DUF4806"/>
</dbReference>
<organism evidence="3 4">
    <name type="scientific">Photinus pyralis</name>
    <name type="common">Common eastern firefly</name>
    <name type="synonym">Lampyris pyralis</name>
    <dbReference type="NCBI Taxonomy" id="7054"/>
    <lineage>
        <taxon>Eukaryota</taxon>
        <taxon>Metazoa</taxon>
        <taxon>Ecdysozoa</taxon>
        <taxon>Arthropoda</taxon>
        <taxon>Hexapoda</taxon>
        <taxon>Insecta</taxon>
        <taxon>Pterygota</taxon>
        <taxon>Neoptera</taxon>
        <taxon>Endopterygota</taxon>
        <taxon>Coleoptera</taxon>
        <taxon>Polyphaga</taxon>
        <taxon>Elateriformia</taxon>
        <taxon>Elateroidea</taxon>
        <taxon>Lampyridae</taxon>
        <taxon>Lampyrinae</taxon>
        <taxon>Photinus</taxon>
    </lineage>
</organism>
<evidence type="ECO:0000259" key="2">
    <source>
        <dbReference type="Pfam" id="PF16064"/>
    </source>
</evidence>
<feature type="domain" description="DUF4806" evidence="2">
    <location>
        <begin position="242"/>
        <end position="321"/>
    </location>
</feature>
<evidence type="ECO:0000313" key="3">
    <source>
        <dbReference type="EMBL" id="KAB0803793.1"/>
    </source>
</evidence>
<keyword evidence="4" id="KW-1185">Reference proteome</keyword>
<proteinExistence type="predicted"/>
<dbReference type="EMBL" id="VVIM01000001">
    <property type="protein sequence ID" value="KAB0803793.1"/>
    <property type="molecule type" value="Genomic_DNA"/>
</dbReference>
<dbReference type="AlphaFoldDB" id="A0A5N4B2L2"/>
<feature type="region of interest" description="Disordered" evidence="1">
    <location>
        <begin position="97"/>
        <end position="151"/>
    </location>
</feature>
<dbReference type="PANTHER" id="PTHR34153">
    <property type="entry name" value="SI:CH211-262H13.3-RELATED-RELATED"/>
    <property type="match status" value="1"/>
</dbReference>
<protein>
    <recommendedName>
        <fullName evidence="2">DUF4806 domain-containing protein</fullName>
    </recommendedName>
</protein>
<reference evidence="3 4" key="1">
    <citation type="journal article" date="2018" name="Elife">
        <title>Firefly genomes illuminate parallel origins of bioluminescence in beetles.</title>
        <authorList>
            <person name="Fallon T.R."/>
            <person name="Lower S.E."/>
            <person name="Chang C.H."/>
            <person name="Bessho-Uehara M."/>
            <person name="Martin G.J."/>
            <person name="Bewick A.J."/>
            <person name="Behringer M."/>
            <person name="Debat H.J."/>
            <person name="Wong I."/>
            <person name="Day J.C."/>
            <person name="Suvorov A."/>
            <person name="Silva C.J."/>
            <person name="Stanger-Hall K.F."/>
            <person name="Hall D.W."/>
            <person name="Schmitz R.J."/>
            <person name="Nelson D.R."/>
            <person name="Lewis S.M."/>
            <person name="Shigenobu S."/>
            <person name="Bybee S.M."/>
            <person name="Larracuente A.M."/>
            <person name="Oba Y."/>
            <person name="Weng J.K."/>
        </authorList>
    </citation>
    <scope>NUCLEOTIDE SEQUENCE [LARGE SCALE GENOMIC DNA]</scope>
    <source>
        <strain evidence="3">1611_PpyrPB1</strain>
        <tissue evidence="3">Whole body</tissue>
    </source>
</reference>
<accession>A0A5N4B2L2</accession>
<gene>
    <name evidence="3" type="ORF">PPYR_00763</name>
</gene>
<comment type="caution">
    <text evidence="3">The sequence shown here is derived from an EMBL/GenBank/DDBJ whole genome shotgun (WGS) entry which is preliminary data.</text>
</comment>
<dbReference type="PANTHER" id="PTHR34153:SF2">
    <property type="entry name" value="SI:CH211-262H13.3-RELATED"/>
    <property type="match status" value="1"/>
</dbReference>